<organism evidence="2">
    <name type="scientific">bioreactor metagenome</name>
    <dbReference type="NCBI Taxonomy" id="1076179"/>
    <lineage>
        <taxon>unclassified sequences</taxon>
        <taxon>metagenomes</taxon>
        <taxon>ecological metagenomes</taxon>
    </lineage>
</organism>
<name>A0A645H100_9ZZZZ</name>
<evidence type="ECO:0000256" key="1">
    <source>
        <dbReference type="SAM" id="MobiDB-lite"/>
    </source>
</evidence>
<accession>A0A645H100</accession>
<proteinExistence type="predicted"/>
<feature type="region of interest" description="Disordered" evidence="1">
    <location>
        <begin position="58"/>
        <end position="128"/>
    </location>
</feature>
<dbReference type="AlphaFoldDB" id="A0A645H100"/>
<reference evidence="2" key="1">
    <citation type="submission" date="2019-08" db="EMBL/GenBank/DDBJ databases">
        <authorList>
            <person name="Kucharzyk K."/>
            <person name="Murdoch R.W."/>
            <person name="Higgins S."/>
            <person name="Loffler F."/>
        </authorList>
    </citation>
    <scope>NUCLEOTIDE SEQUENCE</scope>
</reference>
<comment type="caution">
    <text evidence="2">The sequence shown here is derived from an EMBL/GenBank/DDBJ whole genome shotgun (WGS) entry which is preliminary data.</text>
</comment>
<evidence type="ECO:0000313" key="2">
    <source>
        <dbReference type="EMBL" id="MPN31659.1"/>
    </source>
</evidence>
<sequence length="128" mass="14638">MVDEPAAQVGDGLVRNPLTRDRRQIVGDSLERKGCQQQQRYLPLCRTVAGNHALVHQGLEQGGQSRLERSRRQHGQHRQADHGTVRPQRRQQAQIERERRLHSRARMRSISMLCQRPARNSAFSASSS</sequence>
<dbReference type="EMBL" id="VSSQ01083285">
    <property type="protein sequence ID" value="MPN31659.1"/>
    <property type="molecule type" value="Genomic_DNA"/>
</dbReference>
<protein>
    <submittedName>
        <fullName evidence="2">Uncharacterized protein</fullName>
    </submittedName>
</protein>
<gene>
    <name evidence="2" type="ORF">SDC9_179133</name>
</gene>